<protein>
    <recommendedName>
        <fullName evidence="4">AA1-like domain-containing protein</fullName>
    </recommendedName>
</protein>
<dbReference type="Proteomes" id="UP000824998">
    <property type="component" value="Unassembled WGS sequence"/>
</dbReference>
<evidence type="ECO:0000256" key="1">
    <source>
        <dbReference type="SAM" id="SignalP"/>
    </source>
</evidence>
<sequence>MYSSSLFILGLSALSSALPALAPRDKCEAPVSFTISGFTTFTPAEGNPKPAAVFFSIGNDGDSSSITRCSRTGNINAAEPAACTNTNTIFRFKNGTLTVGDHYVSCSGTQSQAFGDVGIATYCYPSQPPMPNGFGTQCQTPTGQLSGTFTRDTL</sequence>
<proteinExistence type="predicted"/>
<dbReference type="EMBL" id="MU251406">
    <property type="protein sequence ID" value="KAG9236492.1"/>
    <property type="molecule type" value="Genomic_DNA"/>
</dbReference>
<comment type="caution">
    <text evidence="2">The sequence shown here is derived from an EMBL/GenBank/DDBJ whole genome shotgun (WGS) entry which is preliminary data.</text>
</comment>
<keyword evidence="1" id="KW-0732">Signal</keyword>
<feature type="signal peptide" evidence="1">
    <location>
        <begin position="1"/>
        <end position="17"/>
    </location>
</feature>
<feature type="chain" id="PRO_5040511048" description="AA1-like domain-containing protein" evidence="1">
    <location>
        <begin position="18"/>
        <end position="154"/>
    </location>
</feature>
<evidence type="ECO:0008006" key="4">
    <source>
        <dbReference type="Google" id="ProtNLM"/>
    </source>
</evidence>
<reference evidence="2" key="1">
    <citation type="journal article" date="2021" name="IMA Fungus">
        <title>Genomic characterization of three marine fungi, including Emericellopsis atlantica sp. nov. with signatures of a generalist lifestyle and marine biomass degradation.</title>
        <authorList>
            <person name="Hagestad O.C."/>
            <person name="Hou L."/>
            <person name="Andersen J.H."/>
            <person name="Hansen E.H."/>
            <person name="Altermark B."/>
            <person name="Li C."/>
            <person name="Kuhnert E."/>
            <person name="Cox R.J."/>
            <person name="Crous P.W."/>
            <person name="Spatafora J.W."/>
            <person name="Lail K."/>
            <person name="Amirebrahimi M."/>
            <person name="Lipzen A."/>
            <person name="Pangilinan J."/>
            <person name="Andreopoulos W."/>
            <person name="Hayes R.D."/>
            <person name="Ng V."/>
            <person name="Grigoriev I.V."/>
            <person name="Jackson S.A."/>
            <person name="Sutton T.D.S."/>
            <person name="Dobson A.D.W."/>
            <person name="Rama T."/>
        </authorList>
    </citation>
    <scope>NUCLEOTIDE SEQUENCE</scope>
    <source>
        <strain evidence="2">TRa018bII</strain>
    </source>
</reference>
<evidence type="ECO:0000313" key="3">
    <source>
        <dbReference type="Proteomes" id="UP000824998"/>
    </source>
</evidence>
<evidence type="ECO:0000313" key="2">
    <source>
        <dbReference type="EMBL" id="KAG9236492.1"/>
    </source>
</evidence>
<dbReference type="OrthoDB" id="5317368at2759"/>
<organism evidence="2 3">
    <name type="scientific">Amylocarpus encephaloides</name>
    <dbReference type="NCBI Taxonomy" id="45428"/>
    <lineage>
        <taxon>Eukaryota</taxon>
        <taxon>Fungi</taxon>
        <taxon>Dikarya</taxon>
        <taxon>Ascomycota</taxon>
        <taxon>Pezizomycotina</taxon>
        <taxon>Leotiomycetes</taxon>
        <taxon>Helotiales</taxon>
        <taxon>Helotiales incertae sedis</taxon>
        <taxon>Amylocarpus</taxon>
    </lineage>
</organism>
<keyword evidence="3" id="KW-1185">Reference proteome</keyword>
<name>A0A9P7YNJ7_9HELO</name>
<dbReference type="AlphaFoldDB" id="A0A9P7YNJ7"/>
<gene>
    <name evidence="2" type="ORF">BJ875DRAFT_225551</name>
</gene>
<accession>A0A9P7YNJ7</accession>